<dbReference type="EMBL" id="LDPO01000027">
    <property type="protein sequence ID" value="KLO25916.1"/>
    <property type="molecule type" value="Genomic_DNA"/>
</dbReference>
<name>A0ABR5FA51_9MYCO</name>
<keyword evidence="2" id="KW-1185">Reference proteome</keyword>
<accession>A0ABR5FA51</accession>
<gene>
    <name evidence="1" type="ORF">ABW16_21665</name>
</gene>
<reference evidence="1 2" key="1">
    <citation type="submission" date="2015-05" db="EMBL/GenBank/DDBJ databases">
        <title>Genome sequence of Mycobacterium heraklionense Davo strain.</title>
        <authorList>
            <person name="Greninger A.L."/>
            <person name="Cunningham G."/>
            <person name="Miller S."/>
        </authorList>
    </citation>
    <scope>NUCLEOTIDE SEQUENCE [LARGE SCALE GENOMIC DNA]</scope>
    <source>
        <strain evidence="1 2">Davo</strain>
    </source>
</reference>
<evidence type="ECO:0000313" key="2">
    <source>
        <dbReference type="Proteomes" id="UP000036464"/>
    </source>
</evidence>
<evidence type="ECO:0000313" key="1">
    <source>
        <dbReference type="EMBL" id="KLO25916.1"/>
    </source>
</evidence>
<proteinExistence type="predicted"/>
<protein>
    <submittedName>
        <fullName evidence="1">Uncharacterized protein</fullName>
    </submittedName>
</protein>
<comment type="caution">
    <text evidence="1">The sequence shown here is derived from an EMBL/GenBank/DDBJ whole genome shotgun (WGS) entry which is preliminary data.</text>
</comment>
<dbReference type="Proteomes" id="UP000036464">
    <property type="component" value="Unassembled WGS sequence"/>
</dbReference>
<dbReference type="RefSeq" id="WP_047321254.1">
    <property type="nucleotide sequence ID" value="NZ_LDPO01000027.1"/>
</dbReference>
<sequence>MAHALPDNSGPTILQATFWADALERIVSTAGASALTAIPVAAPYADGIDLRAVAIGFGGGALVEFLRCLAASGRGNTGTASMLRATRSGAAPKLARFMGRGQ</sequence>
<organism evidence="1 2">
    <name type="scientific">Mycolicibacter heraklionensis</name>
    <dbReference type="NCBI Taxonomy" id="512402"/>
    <lineage>
        <taxon>Bacteria</taxon>
        <taxon>Bacillati</taxon>
        <taxon>Actinomycetota</taxon>
        <taxon>Actinomycetes</taxon>
        <taxon>Mycobacteriales</taxon>
        <taxon>Mycobacteriaceae</taxon>
        <taxon>Mycolicibacter</taxon>
    </lineage>
</organism>